<dbReference type="SUPFAM" id="SSF111369">
    <property type="entry name" value="HlyD-like secretion proteins"/>
    <property type="match status" value="1"/>
</dbReference>
<feature type="domain" description="CusB-like beta-barrel" evidence="3">
    <location>
        <begin position="245"/>
        <end position="313"/>
    </location>
</feature>
<evidence type="ECO:0000256" key="1">
    <source>
        <dbReference type="ARBA" id="ARBA00009477"/>
    </source>
</evidence>
<proteinExistence type="inferred from homology"/>
<reference evidence="5 6" key="1">
    <citation type="submission" date="2021-03" db="EMBL/GenBank/DDBJ databases">
        <title>Genomic Encyclopedia of Type Strains, Phase III (KMG-III): the genomes of soil and plant-associated and newly described type strains.</title>
        <authorList>
            <person name="Whitman W."/>
        </authorList>
    </citation>
    <scope>NUCLEOTIDE SEQUENCE [LARGE SCALE GENOMIC DNA]</scope>
    <source>
        <strain evidence="5 6">IMMIB AFH-6</strain>
    </source>
</reference>
<protein>
    <submittedName>
        <fullName evidence="5">RND family efflux transporter MFP subunit</fullName>
    </submittedName>
</protein>
<sequence>MIDANPGTLDQSRGDHPVGPRRSWLRRLALPVLIVATLAAGGAAWKAHTAGEAAAVPTHVPLPAERPVELAAVEITRAAPRTLVETVRVSGSVQPLEQSLVKSEVAARLVEVPVREGQAVRKGQVLARFDTVELTAKLNEKLSNLEGAKAQLVLAEKTRAKNFALRQKDIVSETNMDQAQSTFRFQQAAVSALEAQVELSRKALRDATVLSPIDGTVAERAINPGETLAVNAKMFSVVDLSRVEVEATVPADDVARLKPGQTVRLRVEGFGAREFVGEIARINPMARAGTRAIPVYVSLDNADGSLRGGMFAAGDAVVAQADRAFALPPAAVRHDAEGDFALVVAKDRVERRKVQVLGTWSRGDLVQVDGLAEGDVVVTAPLPGLAAGRAVKVVGS</sequence>
<comment type="caution">
    <text evidence="5">The sequence shown here is derived from an EMBL/GenBank/DDBJ whole genome shotgun (WGS) entry which is preliminary data.</text>
</comment>
<feature type="domain" description="CzcB-like barrel-sandwich hybrid" evidence="4">
    <location>
        <begin position="101"/>
        <end position="239"/>
    </location>
</feature>
<evidence type="ECO:0000259" key="3">
    <source>
        <dbReference type="Pfam" id="PF25954"/>
    </source>
</evidence>
<evidence type="ECO:0000313" key="5">
    <source>
        <dbReference type="EMBL" id="MBP2294451.1"/>
    </source>
</evidence>
<evidence type="ECO:0000256" key="2">
    <source>
        <dbReference type="SAM" id="MobiDB-lite"/>
    </source>
</evidence>
<feature type="region of interest" description="Disordered" evidence="2">
    <location>
        <begin position="1"/>
        <end position="20"/>
    </location>
</feature>
<name>A0ABS4SPG8_9PROT</name>
<dbReference type="Pfam" id="PF25954">
    <property type="entry name" value="Beta-barrel_RND_2"/>
    <property type="match status" value="1"/>
</dbReference>
<organism evidence="5 6">
    <name type="scientific">Azospirillum rugosum</name>
    <dbReference type="NCBI Taxonomy" id="416170"/>
    <lineage>
        <taxon>Bacteria</taxon>
        <taxon>Pseudomonadati</taxon>
        <taxon>Pseudomonadota</taxon>
        <taxon>Alphaproteobacteria</taxon>
        <taxon>Rhodospirillales</taxon>
        <taxon>Azospirillaceae</taxon>
        <taxon>Azospirillum</taxon>
    </lineage>
</organism>
<dbReference type="Proteomes" id="UP000781958">
    <property type="component" value="Unassembled WGS sequence"/>
</dbReference>
<dbReference type="Gene3D" id="2.40.30.170">
    <property type="match status" value="1"/>
</dbReference>
<dbReference type="PANTHER" id="PTHR30469:SF15">
    <property type="entry name" value="HLYD FAMILY OF SECRETION PROTEINS"/>
    <property type="match status" value="1"/>
</dbReference>
<dbReference type="EMBL" id="JAGINP010000016">
    <property type="protein sequence ID" value="MBP2294451.1"/>
    <property type="molecule type" value="Genomic_DNA"/>
</dbReference>
<evidence type="ECO:0000313" key="6">
    <source>
        <dbReference type="Proteomes" id="UP000781958"/>
    </source>
</evidence>
<dbReference type="PANTHER" id="PTHR30469">
    <property type="entry name" value="MULTIDRUG RESISTANCE PROTEIN MDTA"/>
    <property type="match status" value="1"/>
</dbReference>
<dbReference type="Pfam" id="PF25973">
    <property type="entry name" value="BSH_CzcB"/>
    <property type="match status" value="1"/>
</dbReference>
<accession>A0ABS4SPG8</accession>
<evidence type="ECO:0000259" key="4">
    <source>
        <dbReference type="Pfam" id="PF25973"/>
    </source>
</evidence>
<dbReference type="InterPro" id="IPR058647">
    <property type="entry name" value="BSH_CzcB-like"/>
</dbReference>
<comment type="similarity">
    <text evidence="1">Belongs to the membrane fusion protein (MFP) (TC 8.A.1) family.</text>
</comment>
<gene>
    <name evidence="5" type="ORF">J2851_004241</name>
</gene>
<dbReference type="Gene3D" id="1.10.287.470">
    <property type="entry name" value="Helix hairpin bin"/>
    <property type="match status" value="1"/>
</dbReference>
<dbReference type="InterPro" id="IPR006143">
    <property type="entry name" value="RND_pump_MFP"/>
</dbReference>
<dbReference type="Gene3D" id="2.40.50.100">
    <property type="match status" value="1"/>
</dbReference>
<dbReference type="Gene3D" id="2.40.420.20">
    <property type="match status" value="1"/>
</dbReference>
<dbReference type="RefSeq" id="WP_209768647.1">
    <property type="nucleotide sequence ID" value="NZ_JAGINP010000016.1"/>
</dbReference>
<keyword evidence="6" id="KW-1185">Reference proteome</keyword>
<dbReference type="InterPro" id="IPR058792">
    <property type="entry name" value="Beta-barrel_RND_2"/>
</dbReference>
<dbReference type="NCBIfam" id="TIGR01730">
    <property type="entry name" value="RND_mfp"/>
    <property type="match status" value="1"/>
</dbReference>